<dbReference type="PANTHER" id="PTHR30055:SF241">
    <property type="entry name" value="TRANSCRIPTIONAL REGULATORY PROTEIN"/>
    <property type="match status" value="1"/>
</dbReference>
<feature type="compositionally biased region" description="Polar residues" evidence="3">
    <location>
        <begin position="26"/>
        <end position="35"/>
    </location>
</feature>
<dbReference type="Gene3D" id="1.10.357.10">
    <property type="entry name" value="Tetracycline Repressor, domain 2"/>
    <property type="match status" value="1"/>
</dbReference>
<dbReference type="PRINTS" id="PR00455">
    <property type="entry name" value="HTHTETR"/>
</dbReference>
<sequence>MRTRGLLWMGGKVSIHRRIQYTNVSRYTGVSQSPQERPRMSPDVETVHPAADSDRRRRTRERLMDAAFDVFAEAGVHAASVEAICERAGFSRGAFYSNFESKEELFFALSDREVDSTLLKASDLAREVLPATPADDDDVVAEVVRTMITFVGGEANWHRIVAEYRLLAMRDGVVAARYVDFSRRLNDRVVELLQTVTLGAGLRFVGDLQLISRTLLALFGAITEDRLLVGVAGDVSVEDSLAFDAIVAYVHLVTEPDD</sequence>
<evidence type="ECO:0000256" key="1">
    <source>
        <dbReference type="ARBA" id="ARBA00023125"/>
    </source>
</evidence>
<feature type="domain" description="HTH tetR-type" evidence="4">
    <location>
        <begin position="57"/>
        <end position="117"/>
    </location>
</feature>
<dbReference type="InterPro" id="IPR050109">
    <property type="entry name" value="HTH-type_TetR-like_transc_reg"/>
</dbReference>
<dbReference type="InterPro" id="IPR009057">
    <property type="entry name" value="Homeodomain-like_sf"/>
</dbReference>
<feature type="DNA-binding region" description="H-T-H motif" evidence="2">
    <location>
        <begin position="80"/>
        <end position="99"/>
    </location>
</feature>
<keyword evidence="6" id="KW-1185">Reference proteome</keyword>
<evidence type="ECO:0000256" key="2">
    <source>
        <dbReference type="PROSITE-ProRule" id="PRU00335"/>
    </source>
</evidence>
<feature type="region of interest" description="Disordered" evidence="3">
    <location>
        <begin position="26"/>
        <end position="57"/>
    </location>
</feature>
<dbReference type="PANTHER" id="PTHR30055">
    <property type="entry name" value="HTH-TYPE TRANSCRIPTIONAL REGULATOR RUTR"/>
    <property type="match status" value="1"/>
</dbReference>
<protein>
    <submittedName>
        <fullName evidence="5">TetR/AcrR family transcriptional regulator</fullName>
    </submittedName>
</protein>
<evidence type="ECO:0000259" key="4">
    <source>
        <dbReference type="PROSITE" id="PS50977"/>
    </source>
</evidence>
<dbReference type="Pfam" id="PF00440">
    <property type="entry name" value="TetR_N"/>
    <property type="match status" value="1"/>
</dbReference>
<evidence type="ECO:0000313" key="5">
    <source>
        <dbReference type="EMBL" id="RUQ86947.1"/>
    </source>
</evidence>
<accession>A0ABY0CA58</accession>
<gene>
    <name evidence="5" type="ORF">ELQ93_08375</name>
</gene>
<dbReference type="Proteomes" id="UP000268291">
    <property type="component" value="Unassembled WGS sequence"/>
</dbReference>
<dbReference type="SUPFAM" id="SSF46689">
    <property type="entry name" value="Homeodomain-like"/>
    <property type="match status" value="1"/>
</dbReference>
<evidence type="ECO:0000256" key="3">
    <source>
        <dbReference type="SAM" id="MobiDB-lite"/>
    </source>
</evidence>
<dbReference type="InterPro" id="IPR001647">
    <property type="entry name" value="HTH_TetR"/>
</dbReference>
<dbReference type="EMBL" id="RZGY01000001">
    <property type="protein sequence ID" value="RUQ86947.1"/>
    <property type="molecule type" value="Genomic_DNA"/>
</dbReference>
<organism evidence="5 6">
    <name type="scientific">Labedella gwakjiensis</name>
    <dbReference type="NCBI Taxonomy" id="390269"/>
    <lineage>
        <taxon>Bacteria</taxon>
        <taxon>Bacillati</taxon>
        <taxon>Actinomycetota</taxon>
        <taxon>Actinomycetes</taxon>
        <taxon>Micrococcales</taxon>
        <taxon>Microbacteriaceae</taxon>
        <taxon>Labedella</taxon>
    </lineage>
</organism>
<dbReference type="PROSITE" id="PS50977">
    <property type="entry name" value="HTH_TETR_2"/>
    <property type="match status" value="1"/>
</dbReference>
<feature type="compositionally biased region" description="Basic and acidic residues" evidence="3">
    <location>
        <begin position="36"/>
        <end position="55"/>
    </location>
</feature>
<name>A0ABY0CA58_9MICO</name>
<keyword evidence="1 2" id="KW-0238">DNA-binding</keyword>
<comment type="caution">
    <text evidence="5">The sequence shown here is derived from an EMBL/GenBank/DDBJ whole genome shotgun (WGS) entry which is preliminary data.</text>
</comment>
<proteinExistence type="predicted"/>
<evidence type="ECO:0000313" key="6">
    <source>
        <dbReference type="Proteomes" id="UP000268291"/>
    </source>
</evidence>
<reference evidence="5 6" key="1">
    <citation type="submission" date="2018-12" db="EMBL/GenBank/DDBJ databases">
        <authorList>
            <person name="hu s."/>
            <person name="Xu Y."/>
            <person name="Xu B."/>
            <person name="Li F."/>
        </authorList>
    </citation>
    <scope>NUCLEOTIDE SEQUENCE [LARGE SCALE GENOMIC DNA]</scope>
    <source>
        <strain evidence="5 6">KSW2-17</strain>
    </source>
</reference>